<gene>
    <name evidence="1" type="ORF">BU16DRAFT_623489</name>
</gene>
<proteinExistence type="predicted"/>
<sequence>MPPNTPPESLNPIITRPLPNAVVYDLTSPTQTTITLPPNSTWTSGLHYHTTHTEFLLLLHGSIRLRLGGGATLLTAPKSGEGIEITIPRFARHEWSRAGGDAEDASDVVVIERTDPADGAKSVFFWNLNGAILEFSERRVQGWYAEFWLMIELFSIFWALDNYPVFLDLSRFGGIGRGVEGCVTYLVLAAARGVGWIGGIDGVRRERMPRELWVESERRGKGKRG</sequence>
<dbReference type="InterPro" id="IPR014710">
    <property type="entry name" value="RmlC-like_jellyroll"/>
</dbReference>
<dbReference type="InterPro" id="IPR011051">
    <property type="entry name" value="RmlC_Cupin_sf"/>
</dbReference>
<organism evidence="1 2">
    <name type="scientific">Lophium mytilinum</name>
    <dbReference type="NCBI Taxonomy" id="390894"/>
    <lineage>
        <taxon>Eukaryota</taxon>
        <taxon>Fungi</taxon>
        <taxon>Dikarya</taxon>
        <taxon>Ascomycota</taxon>
        <taxon>Pezizomycotina</taxon>
        <taxon>Dothideomycetes</taxon>
        <taxon>Pleosporomycetidae</taxon>
        <taxon>Mytilinidiales</taxon>
        <taxon>Mytilinidiaceae</taxon>
        <taxon>Lophium</taxon>
    </lineage>
</organism>
<dbReference type="Proteomes" id="UP000799750">
    <property type="component" value="Unassembled WGS sequence"/>
</dbReference>
<name>A0A6A6Q7M5_9PEZI</name>
<dbReference type="Gene3D" id="2.60.120.10">
    <property type="entry name" value="Jelly Rolls"/>
    <property type="match status" value="1"/>
</dbReference>
<evidence type="ECO:0000313" key="2">
    <source>
        <dbReference type="Proteomes" id="UP000799750"/>
    </source>
</evidence>
<evidence type="ECO:0008006" key="3">
    <source>
        <dbReference type="Google" id="ProtNLM"/>
    </source>
</evidence>
<protein>
    <recommendedName>
        <fullName evidence="3">Cupin 2 conserved barrel domain-containing protein</fullName>
    </recommendedName>
</protein>
<evidence type="ECO:0000313" key="1">
    <source>
        <dbReference type="EMBL" id="KAF2488448.1"/>
    </source>
</evidence>
<dbReference type="OrthoDB" id="504210at2759"/>
<dbReference type="SUPFAM" id="SSF51182">
    <property type="entry name" value="RmlC-like cupins"/>
    <property type="match status" value="1"/>
</dbReference>
<reference evidence="1" key="1">
    <citation type="journal article" date="2020" name="Stud. Mycol.">
        <title>101 Dothideomycetes genomes: a test case for predicting lifestyles and emergence of pathogens.</title>
        <authorList>
            <person name="Haridas S."/>
            <person name="Albert R."/>
            <person name="Binder M."/>
            <person name="Bloem J."/>
            <person name="Labutti K."/>
            <person name="Salamov A."/>
            <person name="Andreopoulos B."/>
            <person name="Baker S."/>
            <person name="Barry K."/>
            <person name="Bills G."/>
            <person name="Bluhm B."/>
            <person name="Cannon C."/>
            <person name="Castanera R."/>
            <person name="Culley D."/>
            <person name="Daum C."/>
            <person name="Ezra D."/>
            <person name="Gonzalez J."/>
            <person name="Henrissat B."/>
            <person name="Kuo A."/>
            <person name="Liang C."/>
            <person name="Lipzen A."/>
            <person name="Lutzoni F."/>
            <person name="Magnuson J."/>
            <person name="Mondo S."/>
            <person name="Nolan M."/>
            <person name="Ohm R."/>
            <person name="Pangilinan J."/>
            <person name="Park H.-J."/>
            <person name="Ramirez L."/>
            <person name="Alfaro M."/>
            <person name="Sun H."/>
            <person name="Tritt A."/>
            <person name="Yoshinaga Y."/>
            <person name="Zwiers L.-H."/>
            <person name="Turgeon B."/>
            <person name="Goodwin S."/>
            <person name="Spatafora J."/>
            <person name="Crous P."/>
            <person name="Grigoriev I."/>
        </authorList>
    </citation>
    <scope>NUCLEOTIDE SEQUENCE</scope>
    <source>
        <strain evidence="1">CBS 269.34</strain>
    </source>
</reference>
<keyword evidence="2" id="KW-1185">Reference proteome</keyword>
<dbReference type="AlphaFoldDB" id="A0A6A6Q7M5"/>
<accession>A0A6A6Q7M5</accession>
<dbReference type="EMBL" id="MU004203">
    <property type="protein sequence ID" value="KAF2488448.1"/>
    <property type="molecule type" value="Genomic_DNA"/>
</dbReference>